<dbReference type="GO" id="GO:0000026">
    <property type="term" value="F:alpha-1,2-mannosyltransferase activity"/>
    <property type="evidence" value="ECO:0007669"/>
    <property type="project" value="TreeGrafter"/>
</dbReference>
<evidence type="ECO:0000256" key="9">
    <source>
        <dbReference type="ARBA" id="ARBA00023136"/>
    </source>
</evidence>
<dbReference type="PANTHER" id="PTHR22760">
    <property type="entry name" value="GLYCOSYLTRANSFERASE"/>
    <property type="match status" value="1"/>
</dbReference>
<evidence type="ECO:0000256" key="4">
    <source>
        <dbReference type="ARBA" id="ARBA00022676"/>
    </source>
</evidence>
<feature type="transmembrane region" description="Helical" evidence="10">
    <location>
        <begin position="190"/>
        <end position="209"/>
    </location>
</feature>
<reference evidence="12" key="1">
    <citation type="submission" date="2021-01" db="EMBL/GenBank/DDBJ databases">
        <title>Caligus Genome Assembly.</title>
        <authorList>
            <person name="Gallardo-Escarate C."/>
        </authorList>
    </citation>
    <scope>NUCLEOTIDE SEQUENCE [LARGE SCALE GENOMIC DNA]</scope>
</reference>
<feature type="transmembrane region" description="Helical" evidence="10">
    <location>
        <begin position="50"/>
        <end position="75"/>
    </location>
</feature>
<dbReference type="InterPro" id="IPR005599">
    <property type="entry name" value="GPI_mannosylTrfase"/>
</dbReference>
<feature type="non-terminal residue" evidence="11">
    <location>
        <position position="380"/>
    </location>
</feature>
<evidence type="ECO:0000256" key="2">
    <source>
        <dbReference type="ARBA" id="ARBA00004922"/>
    </source>
</evidence>
<keyword evidence="4 10" id="KW-0328">Glycosyltransferase</keyword>
<dbReference type="Proteomes" id="UP000595437">
    <property type="component" value="Chromosome 10"/>
</dbReference>
<evidence type="ECO:0000256" key="1">
    <source>
        <dbReference type="ARBA" id="ARBA00004477"/>
    </source>
</evidence>
<feature type="transmembrane region" description="Helical" evidence="10">
    <location>
        <begin position="7"/>
        <end position="30"/>
    </location>
</feature>
<dbReference type="AlphaFoldDB" id="A0A7T8K0X5"/>
<proteinExistence type="inferred from homology"/>
<evidence type="ECO:0000256" key="3">
    <source>
        <dbReference type="ARBA" id="ARBA00007063"/>
    </source>
</evidence>
<dbReference type="Pfam" id="PF03901">
    <property type="entry name" value="Glyco_transf_22"/>
    <property type="match status" value="1"/>
</dbReference>
<keyword evidence="9 10" id="KW-0472">Membrane</keyword>
<accession>A0A7T8K0X5</accession>
<dbReference type="OrthoDB" id="497541at2759"/>
<protein>
    <recommendedName>
        <fullName evidence="10">Mannosyltransferase</fullName>
        <ecNumber evidence="10">2.4.1.-</ecNumber>
    </recommendedName>
</protein>
<feature type="transmembrane region" description="Helical" evidence="10">
    <location>
        <begin position="229"/>
        <end position="250"/>
    </location>
</feature>
<comment type="pathway">
    <text evidence="2">Protein modification; protein glycosylation.</text>
</comment>
<evidence type="ECO:0000256" key="8">
    <source>
        <dbReference type="ARBA" id="ARBA00022989"/>
    </source>
</evidence>
<gene>
    <name evidence="11" type="ORF">FKW44_015836</name>
</gene>
<evidence type="ECO:0000256" key="6">
    <source>
        <dbReference type="ARBA" id="ARBA00022692"/>
    </source>
</evidence>
<feature type="transmembrane region" description="Helical" evidence="10">
    <location>
        <begin position="87"/>
        <end position="110"/>
    </location>
</feature>
<dbReference type="PANTHER" id="PTHR22760:SF2">
    <property type="entry name" value="ALPHA-1,2-MANNOSYLTRANSFERASE ALG9"/>
    <property type="match status" value="1"/>
</dbReference>
<sequence length="380" mass="43395">MGQSVGHLSLAFMTLGVGMFISSTAFLPSSTSMYLCLLSYGAWFHGRNEVAIFATAVSTLFSWPFAGALGVPIAVDILFRQQRIRFFIEWCILSFLFIALPQIVIDWVYYGKPVFAPLNITSMGQSHGTSISERISQLQRRFPTISISKLFSSSSLSQDIPFVTIYLGFYLWLGIFTLQPHKEERFLFPIYPLICLGGAHSIESLGKIYRAIVSKLLGAVTLIRLWKWIPIAFIAVFSILSCSRLMSLYVNYHAPTSLWIQLNNLPGKASQGVKVEKNIKYTVCVGKEWYRFPTSFFLPSTSWNIEFLKSDFKGQLPRHYEEDDTHATRREEDTRYRVSALDCDFIVDQDTGSEESEREKNYIRHSKVWKEVFSYGMLSS</sequence>
<evidence type="ECO:0000313" key="11">
    <source>
        <dbReference type="EMBL" id="QQP41456.1"/>
    </source>
</evidence>
<evidence type="ECO:0000256" key="10">
    <source>
        <dbReference type="RuleBase" id="RU363075"/>
    </source>
</evidence>
<dbReference type="UniPathway" id="UPA00378"/>
<evidence type="ECO:0000313" key="12">
    <source>
        <dbReference type="Proteomes" id="UP000595437"/>
    </source>
</evidence>
<comment type="subcellular location">
    <subcellularLocation>
        <location evidence="1 10">Endoplasmic reticulum membrane</location>
        <topology evidence="1 10">Multi-pass membrane protein</topology>
    </subcellularLocation>
</comment>
<evidence type="ECO:0000256" key="7">
    <source>
        <dbReference type="ARBA" id="ARBA00022824"/>
    </source>
</evidence>
<dbReference type="EC" id="2.4.1.-" evidence="10"/>
<name>A0A7T8K0X5_CALRO</name>
<keyword evidence="6 10" id="KW-0812">Transmembrane</keyword>
<keyword evidence="7 10" id="KW-0256">Endoplasmic reticulum</keyword>
<keyword evidence="12" id="KW-1185">Reference proteome</keyword>
<keyword evidence="5 11" id="KW-0808">Transferase</keyword>
<organism evidence="11 12">
    <name type="scientific">Caligus rogercresseyi</name>
    <name type="common">Sea louse</name>
    <dbReference type="NCBI Taxonomy" id="217165"/>
    <lineage>
        <taxon>Eukaryota</taxon>
        <taxon>Metazoa</taxon>
        <taxon>Ecdysozoa</taxon>
        <taxon>Arthropoda</taxon>
        <taxon>Crustacea</taxon>
        <taxon>Multicrustacea</taxon>
        <taxon>Hexanauplia</taxon>
        <taxon>Copepoda</taxon>
        <taxon>Siphonostomatoida</taxon>
        <taxon>Caligidae</taxon>
        <taxon>Caligus</taxon>
    </lineage>
</organism>
<dbReference type="EMBL" id="CP045899">
    <property type="protein sequence ID" value="QQP41456.1"/>
    <property type="molecule type" value="Genomic_DNA"/>
</dbReference>
<evidence type="ECO:0000256" key="5">
    <source>
        <dbReference type="ARBA" id="ARBA00022679"/>
    </source>
</evidence>
<keyword evidence="8 10" id="KW-1133">Transmembrane helix</keyword>
<comment type="similarity">
    <text evidence="3 10">Belongs to the glycosyltransferase 22 family.</text>
</comment>
<dbReference type="GO" id="GO:0005789">
    <property type="term" value="C:endoplasmic reticulum membrane"/>
    <property type="evidence" value="ECO:0007669"/>
    <property type="project" value="UniProtKB-SubCell"/>
</dbReference>
<dbReference type="GO" id="GO:0006487">
    <property type="term" value="P:protein N-linked glycosylation"/>
    <property type="evidence" value="ECO:0007669"/>
    <property type="project" value="TreeGrafter"/>
</dbReference>
<feature type="transmembrane region" description="Helical" evidence="10">
    <location>
        <begin position="160"/>
        <end position="178"/>
    </location>
</feature>